<dbReference type="RefSeq" id="WP_270880952.1">
    <property type="nucleotide sequence ID" value="NZ_JAQFVF010000043.1"/>
</dbReference>
<dbReference type="SMART" id="SM00065">
    <property type="entry name" value="GAF"/>
    <property type="match status" value="1"/>
</dbReference>
<keyword evidence="7" id="KW-1185">Reference proteome</keyword>
<evidence type="ECO:0000256" key="1">
    <source>
        <dbReference type="ARBA" id="ARBA00023015"/>
    </source>
</evidence>
<dbReference type="InterPro" id="IPR011009">
    <property type="entry name" value="Kinase-like_dom_sf"/>
</dbReference>
<dbReference type="Pfam" id="PF01590">
    <property type="entry name" value="GAF"/>
    <property type="match status" value="1"/>
</dbReference>
<dbReference type="PANTHER" id="PTHR44688:SF16">
    <property type="entry name" value="DNA-BINDING TRANSCRIPTIONAL ACTIVATOR DEVR_DOSR"/>
    <property type="match status" value="1"/>
</dbReference>
<evidence type="ECO:0000313" key="7">
    <source>
        <dbReference type="Proteomes" id="UP001596044"/>
    </source>
</evidence>
<protein>
    <submittedName>
        <fullName evidence="6">LuxR C-terminal-related transcriptional regulator</fullName>
    </submittedName>
</protein>
<organism evidence="6 7">
    <name type="scientific">Paenibacillus aestuarii</name>
    <dbReference type="NCBI Taxonomy" id="516965"/>
    <lineage>
        <taxon>Bacteria</taxon>
        <taxon>Bacillati</taxon>
        <taxon>Bacillota</taxon>
        <taxon>Bacilli</taxon>
        <taxon>Bacillales</taxon>
        <taxon>Paenibacillaceae</taxon>
        <taxon>Paenibacillus</taxon>
    </lineage>
</organism>
<dbReference type="PROSITE" id="PS00622">
    <property type="entry name" value="HTH_LUXR_1"/>
    <property type="match status" value="1"/>
</dbReference>
<keyword evidence="3" id="KW-0804">Transcription</keyword>
<dbReference type="SUPFAM" id="SSF56112">
    <property type="entry name" value="Protein kinase-like (PK-like)"/>
    <property type="match status" value="1"/>
</dbReference>
<accession>A0ABW0K5T1</accession>
<dbReference type="InterPro" id="IPR016032">
    <property type="entry name" value="Sig_transdc_resp-reg_C-effctor"/>
</dbReference>
<dbReference type="InterPro" id="IPR000719">
    <property type="entry name" value="Prot_kinase_dom"/>
</dbReference>
<dbReference type="Gene3D" id="1.10.10.10">
    <property type="entry name" value="Winged helix-like DNA-binding domain superfamily/Winged helix DNA-binding domain"/>
    <property type="match status" value="1"/>
</dbReference>
<gene>
    <name evidence="6" type="ORF">ACFPOG_07965</name>
</gene>
<dbReference type="Gene3D" id="1.10.510.10">
    <property type="entry name" value="Transferase(Phosphotransferase) domain 1"/>
    <property type="match status" value="1"/>
</dbReference>
<keyword evidence="1" id="KW-0805">Transcription regulation</keyword>
<evidence type="ECO:0000313" key="6">
    <source>
        <dbReference type="EMBL" id="MFC5448193.1"/>
    </source>
</evidence>
<dbReference type="SMART" id="SM00220">
    <property type="entry name" value="S_TKc"/>
    <property type="match status" value="1"/>
</dbReference>
<dbReference type="InterPro" id="IPR000792">
    <property type="entry name" value="Tscrpt_reg_LuxR_C"/>
</dbReference>
<dbReference type="PRINTS" id="PR00038">
    <property type="entry name" value="HTHLUXR"/>
</dbReference>
<dbReference type="SUPFAM" id="SSF55781">
    <property type="entry name" value="GAF domain-like"/>
    <property type="match status" value="1"/>
</dbReference>
<dbReference type="SMART" id="SM00421">
    <property type="entry name" value="HTH_LUXR"/>
    <property type="match status" value="1"/>
</dbReference>
<reference evidence="7" key="1">
    <citation type="journal article" date="2019" name="Int. J. Syst. Evol. Microbiol.">
        <title>The Global Catalogue of Microorganisms (GCM) 10K type strain sequencing project: providing services to taxonomists for standard genome sequencing and annotation.</title>
        <authorList>
            <consortium name="The Broad Institute Genomics Platform"/>
            <consortium name="The Broad Institute Genome Sequencing Center for Infectious Disease"/>
            <person name="Wu L."/>
            <person name="Ma J."/>
        </authorList>
    </citation>
    <scope>NUCLEOTIDE SEQUENCE [LARGE SCALE GENOMIC DNA]</scope>
    <source>
        <strain evidence="7">KACC 11904</strain>
    </source>
</reference>
<name>A0ABW0K5T1_9BACL</name>
<dbReference type="InterPro" id="IPR036388">
    <property type="entry name" value="WH-like_DNA-bd_sf"/>
</dbReference>
<sequence length="565" mass="62435">MIEIPGYQIHQVILEEPSIIVCYATSEALSRAVLVKIAKEGPRMILENAKLMNEYEMTSNLRMDGVLQPHALLRQGNSLILVSEWLEGLTLRHFAQSAEMSIPLFLQLAIRITGVLEQLHHRNILHMNVRPDTIVVVPSSLRICFTGMGHSIYDIPGQPQARNMPLFESGPAYMAPERTGPLNRPVEGSSDLYSLGITFYEVLAKRLPFTAADPLAWGHAHIALSPVPLSTYVPSVPGMIEAIISRLLEKTVERRYLSASGLKADLEHCLQLWEQHGQIEPFELGRLDMRKSSLLDLQPSEDYRLLKVEESAIDAKVDQAGYARMLELAAIVRASEAFAGEKNGFHLAEQLMKIMLEAAGAQKGFYISAQADALFVVQPQAASPLNLMPLSEFAEACSSFIRETAARQVPIIIEDAALHGAFVDDPYVIRYKPKSVLGLPIFAQGALSGVIYLENNLVAGVFTPDRLSVLHVLATQMQIIYQSLMMAGSDKIKLLGREADHGLTAREIEVLQEMAAGLSNKEIAVQLKLSSETVKVHVRNIYDKLDVNNRVRAVALAAQLNLLDL</sequence>
<dbReference type="EMBL" id="JBHSMJ010000009">
    <property type="protein sequence ID" value="MFC5448193.1"/>
    <property type="molecule type" value="Genomic_DNA"/>
</dbReference>
<dbReference type="PROSITE" id="PS50043">
    <property type="entry name" value="HTH_LUXR_2"/>
    <property type="match status" value="1"/>
</dbReference>
<evidence type="ECO:0000256" key="2">
    <source>
        <dbReference type="ARBA" id="ARBA00023125"/>
    </source>
</evidence>
<dbReference type="Pfam" id="PF00069">
    <property type="entry name" value="Pkinase"/>
    <property type="match status" value="1"/>
</dbReference>
<proteinExistence type="predicted"/>
<dbReference type="CDD" id="cd06170">
    <property type="entry name" value="LuxR_C_like"/>
    <property type="match status" value="1"/>
</dbReference>
<evidence type="ECO:0000256" key="3">
    <source>
        <dbReference type="ARBA" id="ARBA00023163"/>
    </source>
</evidence>
<dbReference type="InterPro" id="IPR003018">
    <property type="entry name" value="GAF"/>
</dbReference>
<evidence type="ECO:0000259" key="4">
    <source>
        <dbReference type="PROSITE" id="PS50011"/>
    </source>
</evidence>
<keyword evidence="2" id="KW-0238">DNA-binding</keyword>
<dbReference type="Gene3D" id="3.30.450.40">
    <property type="match status" value="1"/>
</dbReference>
<evidence type="ECO:0000259" key="5">
    <source>
        <dbReference type="PROSITE" id="PS50043"/>
    </source>
</evidence>
<dbReference type="InterPro" id="IPR029016">
    <property type="entry name" value="GAF-like_dom_sf"/>
</dbReference>
<dbReference type="PANTHER" id="PTHR44688">
    <property type="entry name" value="DNA-BINDING TRANSCRIPTIONAL ACTIVATOR DEVR_DOSR"/>
    <property type="match status" value="1"/>
</dbReference>
<dbReference type="Pfam" id="PF00196">
    <property type="entry name" value="GerE"/>
    <property type="match status" value="1"/>
</dbReference>
<comment type="caution">
    <text evidence="6">The sequence shown here is derived from an EMBL/GenBank/DDBJ whole genome shotgun (WGS) entry which is preliminary data.</text>
</comment>
<feature type="domain" description="HTH luxR-type" evidence="5">
    <location>
        <begin position="496"/>
        <end position="561"/>
    </location>
</feature>
<dbReference type="Proteomes" id="UP001596044">
    <property type="component" value="Unassembled WGS sequence"/>
</dbReference>
<feature type="domain" description="Protein kinase" evidence="4">
    <location>
        <begin position="7"/>
        <end position="271"/>
    </location>
</feature>
<dbReference type="PROSITE" id="PS50011">
    <property type="entry name" value="PROTEIN_KINASE_DOM"/>
    <property type="match status" value="1"/>
</dbReference>
<dbReference type="SUPFAM" id="SSF46894">
    <property type="entry name" value="C-terminal effector domain of the bipartite response regulators"/>
    <property type="match status" value="1"/>
</dbReference>